<dbReference type="InterPro" id="IPR013149">
    <property type="entry name" value="ADH-like_C"/>
</dbReference>
<keyword evidence="3" id="KW-0560">Oxidoreductase</keyword>
<dbReference type="Proteomes" id="UP001501508">
    <property type="component" value="Unassembled WGS sequence"/>
</dbReference>
<dbReference type="PANTHER" id="PTHR43401:SF2">
    <property type="entry name" value="L-THREONINE 3-DEHYDROGENASE"/>
    <property type="match status" value="1"/>
</dbReference>
<evidence type="ECO:0000313" key="7">
    <source>
        <dbReference type="Proteomes" id="UP001501508"/>
    </source>
</evidence>
<feature type="domain" description="Enoyl reductase (ER)" evidence="5">
    <location>
        <begin position="8"/>
        <end position="336"/>
    </location>
</feature>
<dbReference type="Gene3D" id="3.40.50.720">
    <property type="entry name" value="NAD(P)-binding Rossmann-like Domain"/>
    <property type="match status" value="1"/>
</dbReference>
<evidence type="ECO:0000259" key="5">
    <source>
        <dbReference type="SMART" id="SM00829"/>
    </source>
</evidence>
<comment type="cofactor">
    <cofactor evidence="4">
        <name>Zn(2+)</name>
        <dbReference type="ChEBI" id="CHEBI:29105"/>
    </cofactor>
</comment>
<dbReference type="InterPro" id="IPR013154">
    <property type="entry name" value="ADH-like_N"/>
</dbReference>
<keyword evidence="1 4" id="KW-0479">Metal-binding</keyword>
<comment type="caution">
    <text evidence="6">The sequence shown here is derived from an EMBL/GenBank/DDBJ whole genome shotgun (WGS) entry which is preliminary data.</text>
</comment>
<dbReference type="SUPFAM" id="SSF50129">
    <property type="entry name" value="GroES-like"/>
    <property type="match status" value="1"/>
</dbReference>
<organism evidence="6 7">
    <name type="scientific">Ravibacter arvi</name>
    <dbReference type="NCBI Taxonomy" id="2051041"/>
    <lineage>
        <taxon>Bacteria</taxon>
        <taxon>Pseudomonadati</taxon>
        <taxon>Bacteroidota</taxon>
        <taxon>Cytophagia</taxon>
        <taxon>Cytophagales</taxon>
        <taxon>Spirosomataceae</taxon>
        <taxon>Ravibacter</taxon>
    </lineage>
</organism>
<dbReference type="Gene3D" id="3.90.180.10">
    <property type="entry name" value="Medium-chain alcohol dehydrogenases, catalytic domain"/>
    <property type="match status" value="1"/>
</dbReference>
<gene>
    <name evidence="6" type="ORF">GCM10023091_22890</name>
</gene>
<evidence type="ECO:0000256" key="2">
    <source>
        <dbReference type="ARBA" id="ARBA00022833"/>
    </source>
</evidence>
<protein>
    <submittedName>
        <fullName evidence="6">Galactitol-1-phosphate 5-dehydrogenase</fullName>
    </submittedName>
</protein>
<accession>A0ABP8LZU7</accession>
<proteinExistence type="inferred from homology"/>
<dbReference type="PROSITE" id="PS00059">
    <property type="entry name" value="ADH_ZINC"/>
    <property type="match status" value="1"/>
</dbReference>
<keyword evidence="7" id="KW-1185">Reference proteome</keyword>
<name>A0ABP8LZU7_9BACT</name>
<dbReference type="InterPro" id="IPR002328">
    <property type="entry name" value="ADH_Zn_CS"/>
</dbReference>
<dbReference type="InterPro" id="IPR011032">
    <property type="entry name" value="GroES-like_sf"/>
</dbReference>
<dbReference type="Pfam" id="PF08240">
    <property type="entry name" value="ADH_N"/>
    <property type="match status" value="1"/>
</dbReference>
<dbReference type="RefSeq" id="WP_345029072.1">
    <property type="nucleotide sequence ID" value="NZ_BAABEY010000023.1"/>
</dbReference>
<dbReference type="Pfam" id="PF00107">
    <property type="entry name" value="ADH_zinc_N"/>
    <property type="match status" value="1"/>
</dbReference>
<evidence type="ECO:0000256" key="4">
    <source>
        <dbReference type="RuleBase" id="RU361277"/>
    </source>
</evidence>
<sequence>MKALYYPAHDQLVMADLPLPVAAPEEVLVKVSACGICSSEIETFKSHSNRRTPPLVMGHEFCGVVAETGADVSGFSPGARVVSNSVVSCGICTACRQGRSNLCANRQIFGMHRPGAFAAYVNVPARCLVPMPDQLTPEQACLTEPLANGVHMVNLTRHIAPENVLVIGAGAIGLLAQQAFQQMTGASVTVADLKPERLAIARKNGAAATINPSETDLVQAVSQLTGYQGMDVVIDAVGTSTTNRQTLEATRPGGTAVLIGLYENSRSLLSYDIILPEKHVTGTYAATDAEISQAVALLATGRIDVSSWVHYYPHSEGVRAFREMLESKNGHIKSVITYP</sequence>
<dbReference type="EMBL" id="BAABEY010000023">
    <property type="protein sequence ID" value="GAA4439939.1"/>
    <property type="molecule type" value="Genomic_DNA"/>
</dbReference>
<dbReference type="InterPro" id="IPR020843">
    <property type="entry name" value="ER"/>
</dbReference>
<dbReference type="InterPro" id="IPR050129">
    <property type="entry name" value="Zn_alcohol_dh"/>
</dbReference>
<dbReference type="SMART" id="SM00829">
    <property type="entry name" value="PKS_ER"/>
    <property type="match status" value="1"/>
</dbReference>
<evidence type="ECO:0000313" key="6">
    <source>
        <dbReference type="EMBL" id="GAA4439939.1"/>
    </source>
</evidence>
<evidence type="ECO:0000256" key="3">
    <source>
        <dbReference type="ARBA" id="ARBA00023002"/>
    </source>
</evidence>
<keyword evidence="2 4" id="KW-0862">Zinc</keyword>
<dbReference type="InterPro" id="IPR036291">
    <property type="entry name" value="NAD(P)-bd_dom_sf"/>
</dbReference>
<comment type="similarity">
    <text evidence="4">Belongs to the zinc-containing alcohol dehydrogenase family.</text>
</comment>
<dbReference type="PANTHER" id="PTHR43401">
    <property type="entry name" value="L-THREONINE 3-DEHYDROGENASE"/>
    <property type="match status" value="1"/>
</dbReference>
<reference evidence="7" key="1">
    <citation type="journal article" date="2019" name="Int. J. Syst. Evol. Microbiol.">
        <title>The Global Catalogue of Microorganisms (GCM) 10K type strain sequencing project: providing services to taxonomists for standard genome sequencing and annotation.</title>
        <authorList>
            <consortium name="The Broad Institute Genomics Platform"/>
            <consortium name="The Broad Institute Genome Sequencing Center for Infectious Disease"/>
            <person name="Wu L."/>
            <person name="Ma J."/>
        </authorList>
    </citation>
    <scope>NUCLEOTIDE SEQUENCE [LARGE SCALE GENOMIC DNA]</scope>
    <source>
        <strain evidence="7">JCM 31920</strain>
    </source>
</reference>
<evidence type="ECO:0000256" key="1">
    <source>
        <dbReference type="ARBA" id="ARBA00022723"/>
    </source>
</evidence>
<dbReference type="SUPFAM" id="SSF51735">
    <property type="entry name" value="NAD(P)-binding Rossmann-fold domains"/>
    <property type="match status" value="1"/>
</dbReference>